<accession>A0A447RNT9</accession>
<evidence type="ECO:0000313" key="3">
    <source>
        <dbReference type="Proteomes" id="UP000282433"/>
    </source>
</evidence>
<organism evidence="2 3">
    <name type="scientific">Klebsiella pneumoniae</name>
    <dbReference type="NCBI Taxonomy" id="573"/>
    <lineage>
        <taxon>Bacteria</taxon>
        <taxon>Pseudomonadati</taxon>
        <taxon>Pseudomonadota</taxon>
        <taxon>Gammaproteobacteria</taxon>
        <taxon>Enterobacterales</taxon>
        <taxon>Enterobacteriaceae</taxon>
        <taxon>Klebsiella/Raoultella group</taxon>
        <taxon>Klebsiella</taxon>
        <taxon>Klebsiella pneumoniae complex</taxon>
    </lineage>
</organism>
<feature type="compositionally biased region" description="Polar residues" evidence="1">
    <location>
        <begin position="123"/>
        <end position="132"/>
    </location>
</feature>
<dbReference type="EMBL" id="LR134162">
    <property type="protein sequence ID" value="VEB01394.1"/>
    <property type="molecule type" value="Genomic_DNA"/>
</dbReference>
<feature type="region of interest" description="Disordered" evidence="1">
    <location>
        <begin position="114"/>
        <end position="139"/>
    </location>
</feature>
<dbReference type="Proteomes" id="UP000282433">
    <property type="component" value="Chromosome"/>
</dbReference>
<sequence>MSCSAVQRREGARPGIADAVDQLLRNRIVGGAGLIVFHSLLVIDQSGGQHIGLTVVEVVKQLADVLPDGYLKRYAKVVGKLLRQFIIQTERFIVHGGEGHWRVDGADAQLAASDNARHPGSRVYQTRGSTATGPPPAKG</sequence>
<evidence type="ECO:0000313" key="2">
    <source>
        <dbReference type="EMBL" id="VEB01394.1"/>
    </source>
</evidence>
<name>A0A447RNT9_KLEPN</name>
<evidence type="ECO:0000256" key="1">
    <source>
        <dbReference type="SAM" id="MobiDB-lite"/>
    </source>
</evidence>
<proteinExistence type="predicted"/>
<reference evidence="2 3" key="1">
    <citation type="submission" date="2018-12" db="EMBL/GenBank/DDBJ databases">
        <authorList>
            <consortium name="Pathogen Informatics"/>
        </authorList>
    </citation>
    <scope>NUCLEOTIDE SEQUENCE [LARGE SCALE GENOMIC DNA]</scope>
    <source>
        <strain evidence="2 3">NCTC13635</strain>
    </source>
</reference>
<gene>
    <name evidence="2" type="ORF">NCTC13635_02035</name>
</gene>
<dbReference type="AlphaFoldDB" id="A0A447RNT9"/>
<protein>
    <submittedName>
        <fullName evidence="2">Uncharacterized protein</fullName>
    </submittedName>
</protein>